<proteinExistence type="predicted"/>
<keyword evidence="2" id="KW-1185">Reference proteome</keyword>
<evidence type="ECO:0000313" key="1">
    <source>
        <dbReference type="EMBL" id="AUW93211.1"/>
    </source>
</evidence>
<gene>
    <name evidence="1" type="ORF">BXT84_03955</name>
</gene>
<sequence length="320" mass="34663">MLFLTLVLAGCGPLSYPPHLAVAFAKNIGHNREDLWVGQFSAQGHLRGPLWNLGALGLVAQEEIMTAHGGTLWVTTGYAIWAMTPGRQPHVAVRAPKGMTLLAVSYLGGHLWVVAERLNALHVRIYEWNHGLRLRTRTPLAITTLVSAPGGTVAVLSADPNHATITRIGAHVLQHWTVDSPPQGTLAFGQARGYLPVTSGLRGFDMVTIPANRGRIFKRYPYPSVWRAVIAVMPTNPPYGLTVKGIVPLRAGQAQWKNQKPWPHPLQATMTTDGTGPGWALIVDGPSQGFWFNAQKDQFGPAFVVQAPAGAFARAVTPWP</sequence>
<dbReference type="EMBL" id="CP019454">
    <property type="protein sequence ID" value="AUW93211.1"/>
    <property type="molecule type" value="Genomic_DNA"/>
</dbReference>
<organism evidence="1 2">
    <name type="scientific">Sulfobacillus thermotolerans</name>
    <dbReference type="NCBI Taxonomy" id="338644"/>
    <lineage>
        <taxon>Bacteria</taxon>
        <taxon>Bacillati</taxon>
        <taxon>Bacillota</taxon>
        <taxon>Clostridia</taxon>
        <taxon>Eubacteriales</taxon>
        <taxon>Clostridiales Family XVII. Incertae Sedis</taxon>
        <taxon>Sulfobacillus</taxon>
    </lineage>
</organism>
<reference evidence="1 2" key="1">
    <citation type="journal article" date="2019" name="Sci. Rep.">
        <title>Sulfobacillus thermotolerans: new insights into resistance and metabolic capacities of acidophilic chemolithotrophs.</title>
        <authorList>
            <person name="Panyushkina A.E."/>
            <person name="Babenko V.V."/>
            <person name="Nikitina A.S."/>
            <person name="Selezneva O.V."/>
            <person name="Tsaplina I.A."/>
            <person name="Letarova M.A."/>
            <person name="Kostryukova E.S."/>
            <person name="Letarov A.V."/>
        </authorList>
    </citation>
    <scope>NUCLEOTIDE SEQUENCE [LARGE SCALE GENOMIC DNA]</scope>
    <source>
        <strain evidence="1 2">Kr1</strain>
    </source>
</reference>
<protein>
    <submittedName>
        <fullName evidence="1">Uncharacterized protein</fullName>
    </submittedName>
</protein>
<evidence type="ECO:0000313" key="2">
    <source>
        <dbReference type="Proteomes" id="UP000325292"/>
    </source>
</evidence>
<name>A0ABN5GXX1_9FIRM</name>
<dbReference type="SUPFAM" id="SSF63829">
    <property type="entry name" value="Calcium-dependent phosphotriesterase"/>
    <property type="match status" value="1"/>
</dbReference>
<dbReference type="Proteomes" id="UP000325292">
    <property type="component" value="Chromosome"/>
</dbReference>
<accession>A0ABN5GXX1</accession>